<keyword evidence="5" id="KW-1185">Reference proteome</keyword>
<evidence type="ECO:0000259" key="2">
    <source>
        <dbReference type="Pfam" id="PF01321"/>
    </source>
</evidence>
<dbReference type="Gene3D" id="3.40.350.10">
    <property type="entry name" value="Creatinase/prolidase N-terminal domain"/>
    <property type="match status" value="1"/>
</dbReference>
<dbReference type="InterPro" id="IPR029149">
    <property type="entry name" value="Creatin/AminoP/Spt16_N"/>
</dbReference>
<dbReference type="InterPro" id="IPR050659">
    <property type="entry name" value="Peptidase_M24B"/>
</dbReference>
<keyword evidence="4" id="KW-0031">Aminopeptidase</keyword>
<dbReference type="InterPro" id="IPR029016">
    <property type="entry name" value="GAF-like_dom_sf"/>
</dbReference>
<dbReference type="PANTHER" id="PTHR46112">
    <property type="entry name" value="AMINOPEPTIDASE"/>
    <property type="match status" value="1"/>
</dbReference>
<dbReference type="GO" id="GO:0008235">
    <property type="term" value="F:metalloexopeptidase activity"/>
    <property type="evidence" value="ECO:0007669"/>
    <property type="project" value="UniProtKB-ARBA"/>
</dbReference>
<gene>
    <name evidence="4" type="ORF">C8N34_1228</name>
</gene>
<dbReference type="AlphaFoldDB" id="A0A2T6ANQ3"/>
<feature type="domain" description="GAF" evidence="3">
    <location>
        <begin position="4"/>
        <end position="132"/>
    </location>
</feature>
<dbReference type="InterPro" id="IPR000587">
    <property type="entry name" value="Creatinase_N"/>
</dbReference>
<dbReference type="OrthoDB" id="9806388at2"/>
<feature type="domain" description="Creatinase N-terminal" evidence="2">
    <location>
        <begin position="156"/>
        <end position="284"/>
    </location>
</feature>
<dbReference type="SUPFAM" id="SSF55920">
    <property type="entry name" value="Creatinase/aminopeptidase"/>
    <property type="match status" value="1"/>
</dbReference>
<dbReference type="Gene3D" id="3.30.450.40">
    <property type="match status" value="1"/>
</dbReference>
<organism evidence="4 5">
    <name type="scientific">Gemmobacter caeni</name>
    <dbReference type="NCBI Taxonomy" id="589035"/>
    <lineage>
        <taxon>Bacteria</taxon>
        <taxon>Pseudomonadati</taxon>
        <taxon>Pseudomonadota</taxon>
        <taxon>Alphaproteobacteria</taxon>
        <taxon>Rhodobacterales</taxon>
        <taxon>Paracoccaceae</taxon>
        <taxon>Gemmobacter</taxon>
    </lineage>
</organism>
<evidence type="ECO:0000259" key="3">
    <source>
        <dbReference type="Pfam" id="PF13185"/>
    </source>
</evidence>
<name>A0A2T6ANQ3_9RHOB</name>
<sequence>MQSDALFAQLHREAEALGGARLFTISVQDPDVGLARRAYSSDHTAYPLSVPKPIQQDAWSRRVLIEGKPFIANTTAEFAPYFFDHAQINALGCHSAINLPVLDGGQVIGTVNILDVENHFTPDRVTALQDLLAAQHVALVAAMRAVPVGGSVAEARLARLRVRMVEAGVDLVALAPGAHLRWLHGFAPMPDERPCLALIGHRTAGWLMPALNGEEVAAHSDWAQWRWADDQGPAAALAEALAALGDIGTVSLDETMRADHALLLLDALPAAGRMFASETVGHLRLCKDATEISALRENARIADLAQQALRAAIRPGQTERQVAEAARAAFKAEGAVPEFTIIASGPNGAFPHHHTGDRVIAEGDILVCDIGARKDGYYSDITRMAACGPAPEGYAEVHAVVEAAVQAALAVIRPGIPARDVDAAARAVIATAGYGDFFTHRTGHGVGQEIHEPPYISGTSDVILAPGMVFSVEPGIYLPGRFGIRLEELAVVTETGCEILSSLPRDLHIA</sequence>
<dbReference type="Pfam" id="PF00557">
    <property type="entry name" value="Peptidase_M24"/>
    <property type="match status" value="1"/>
</dbReference>
<dbReference type="GO" id="GO:0004177">
    <property type="term" value="F:aminopeptidase activity"/>
    <property type="evidence" value="ECO:0007669"/>
    <property type="project" value="UniProtKB-KW"/>
</dbReference>
<dbReference type="InterPro" id="IPR001714">
    <property type="entry name" value="Pept_M24_MAP"/>
</dbReference>
<dbReference type="PRINTS" id="PR00599">
    <property type="entry name" value="MAPEPTIDASE"/>
</dbReference>
<keyword evidence="4" id="KW-0378">Hydrolase</keyword>
<dbReference type="RefSeq" id="WP_108130560.1">
    <property type="nucleotide sequence ID" value="NZ_QBKP01000022.1"/>
</dbReference>
<feature type="domain" description="Peptidase M24" evidence="1">
    <location>
        <begin position="294"/>
        <end position="494"/>
    </location>
</feature>
<evidence type="ECO:0000313" key="4">
    <source>
        <dbReference type="EMBL" id="PTX45427.1"/>
    </source>
</evidence>
<proteinExistence type="predicted"/>
<comment type="caution">
    <text evidence="4">The sequence shown here is derived from an EMBL/GenBank/DDBJ whole genome shotgun (WGS) entry which is preliminary data.</text>
</comment>
<evidence type="ECO:0000259" key="1">
    <source>
        <dbReference type="Pfam" id="PF00557"/>
    </source>
</evidence>
<dbReference type="Pfam" id="PF01321">
    <property type="entry name" value="Creatinase_N"/>
    <property type="match status" value="1"/>
</dbReference>
<dbReference type="Pfam" id="PF13185">
    <property type="entry name" value="GAF_2"/>
    <property type="match status" value="1"/>
</dbReference>
<dbReference type="InterPro" id="IPR003018">
    <property type="entry name" value="GAF"/>
</dbReference>
<accession>A0A2T6ANQ3</accession>
<dbReference type="InterPro" id="IPR036005">
    <property type="entry name" value="Creatinase/aminopeptidase-like"/>
</dbReference>
<keyword evidence="4" id="KW-0645">Protease</keyword>
<dbReference type="Proteomes" id="UP000244224">
    <property type="component" value="Unassembled WGS sequence"/>
</dbReference>
<dbReference type="EMBL" id="QBKP01000022">
    <property type="protein sequence ID" value="PTX45427.1"/>
    <property type="molecule type" value="Genomic_DNA"/>
</dbReference>
<dbReference type="InterPro" id="IPR000994">
    <property type="entry name" value="Pept_M24"/>
</dbReference>
<dbReference type="SUPFAM" id="SSF55781">
    <property type="entry name" value="GAF domain-like"/>
    <property type="match status" value="1"/>
</dbReference>
<reference evidence="4 5" key="1">
    <citation type="submission" date="2018-04" db="EMBL/GenBank/DDBJ databases">
        <title>Genomic Encyclopedia of Archaeal and Bacterial Type Strains, Phase II (KMG-II): from individual species to whole genera.</title>
        <authorList>
            <person name="Goeker M."/>
        </authorList>
    </citation>
    <scope>NUCLEOTIDE SEQUENCE [LARGE SCALE GENOMIC DNA]</scope>
    <source>
        <strain evidence="4 5">DSM 21823</strain>
    </source>
</reference>
<evidence type="ECO:0000313" key="5">
    <source>
        <dbReference type="Proteomes" id="UP000244224"/>
    </source>
</evidence>
<dbReference type="SUPFAM" id="SSF53092">
    <property type="entry name" value="Creatinase/prolidase N-terminal domain"/>
    <property type="match status" value="1"/>
</dbReference>
<protein>
    <submittedName>
        <fullName evidence="4">Xaa-Pro aminopeptidase</fullName>
    </submittedName>
</protein>
<dbReference type="PANTHER" id="PTHR46112:SF3">
    <property type="entry name" value="AMINOPEPTIDASE YPDF"/>
    <property type="match status" value="1"/>
</dbReference>
<dbReference type="Gene3D" id="3.90.230.10">
    <property type="entry name" value="Creatinase/methionine aminopeptidase superfamily"/>
    <property type="match status" value="1"/>
</dbReference>